<dbReference type="AlphaFoldDB" id="M8CCP6"/>
<evidence type="ECO:0000256" key="1">
    <source>
        <dbReference type="SAM" id="MobiDB-lite"/>
    </source>
</evidence>
<proteinExistence type="predicted"/>
<evidence type="ECO:0000313" key="2">
    <source>
        <dbReference type="EnsemblPlants" id="EMT20901"/>
    </source>
</evidence>
<protein>
    <submittedName>
        <fullName evidence="2">Uncharacterized protein</fullName>
    </submittedName>
</protein>
<dbReference type="EnsemblPlants" id="EMT20901">
    <property type="protein sequence ID" value="EMT20901"/>
    <property type="gene ID" value="F775_42845"/>
</dbReference>
<sequence length="120" mass="13477">MSSLSSVGGGVQEEVTQEWMVSEQLRAYKLKQSQKKLRLERDSKEFAEKEKQRRDADGANGAKFVKVKQPALQKKRLSSVAEEGGTPRRNPRVAGMNKNLVKQFKVFVSGDENLLDAKLV</sequence>
<name>M8CCP6_AEGTA</name>
<reference evidence="2" key="1">
    <citation type="submission" date="2015-06" db="UniProtKB">
        <authorList>
            <consortium name="EnsemblPlants"/>
        </authorList>
    </citation>
    <scope>IDENTIFICATION</scope>
</reference>
<feature type="compositionally biased region" description="Basic and acidic residues" evidence="1">
    <location>
        <begin position="42"/>
        <end position="57"/>
    </location>
</feature>
<accession>M8CCP6</accession>
<organism evidence="2">
    <name type="scientific">Aegilops tauschii</name>
    <name type="common">Tausch's goatgrass</name>
    <name type="synonym">Aegilops squarrosa</name>
    <dbReference type="NCBI Taxonomy" id="37682"/>
    <lineage>
        <taxon>Eukaryota</taxon>
        <taxon>Viridiplantae</taxon>
        <taxon>Streptophyta</taxon>
        <taxon>Embryophyta</taxon>
        <taxon>Tracheophyta</taxon>
        <taxon>Spermatophyta</taxon>
        <taxon>Magnoliopsida</taxon>
        <taxon>Liliopsida</taxon>
        <taxon>Poales</taxon>
        <taxon>Poaceae</taxon>
        <taxon>BOP clade</taxon>
        <taxon>Pooideae</taxon>
        <taxon>Triticodae</taxon>
        <taxon>Triticeae</taxon>
        <taxon>Triticinae</taxon>
        <taxon>Aegilops</taxon>
    </lineage>
</organism>
<feature type="region of interest" description="Disordered" evidence="1">
    <location>
        <begin position="42"/>
        <end position="96"/>
    </location>
</feature>